<keyword evidence="2" id="KW-1185">Reference proteome</keyword>
<gene>
    <name evidence="1" type="ORF">IE53DRAFT_384370</name>
</gene>
<evidence type="ECO:0000313" key="2">
    <source>
        <dbReference type="Proteomes" id="UP000245626"/>
    </source>
</evidence>
<reference evidence="1 2" key="1">
    <citation type="journal article" date="2018" name="Mol. Biol. Evol.">
        <title>Broad Genomic Sampling Reveals a Smut Pathogenic Ancestry of the Fungal Clade Ustilaginomycotina.</title>
        <authorList>
            <person name="Kijpornyongpan T."/>
            <person name="Mondo S.J."/>
            <person name="Barry K."/>
            <person name="Sandor L."/>
            <person name="Lee J."/>
            <person name="Lipzen A."/>
            <person name="Pangilinan J."/>
            <person name="LaButti K."/>
            <person name="Hainaut M."/>
            <person name="Henrissat B."/>
            <person name="Grigoriev I.V."/>
            <person name="Spatafora J.W."/>
            <person name="Aime M.C."/>
        </authorList>
    </citation>
    <scope>NUCLEOTIDE SEQUENCE [LARGE SCALE GENOMIC DNA]</scope>
    <source>
        <strain evidence="1 2">SA 807</strain>
    </source>
</reference>
<protein>
    <submittedName>
        <fullName evidence="1">Uncharacterized protein</fullName>
    </submittedName>
</protein>
<accession>A0ACD0P591</accession>
<organism evidence="1 2">
    <name type="scientific">Violaceomyces palustris</name>
    <dbReference type="NCBI Taxonomy" id="1673888"/>
    <lineage>
        <taxon>Eukaryota</taxon>
        <taxon>Fungi</taxon>
        <taxon>Dikarya</taxon>
        <taxon>Basidiomycota</taxon>
        <taxon>Ustilaginomycotina</taxon>
        <taxon>Ustilaginomycetes</taxon>
        <taxon>Violaceomycetales</taxon>
        <taxon>Violaceomycetaceae</taxon>
        <taxon>Violaceomyces</taxon>
    </lineage>
</organism>
<sequence length="1253" mass="136399">MSEKDPFSSWSERPDQLFRSRKKSHTSSTLQPQLQDQIATKPSEDQGLFDNHLSVPPPASSFPVSPSSQGFSSSLRNQNSNSSDLDLFEEGEDESIGLLIGPSRKSRIRKDSYSSFGSSVLPPSFQPNNHHHHQRNHHNSVGYMAAGPTYHQRGSVKSSTTKRYNQNLAVASSSSEAQGSKARRRQSVASQGNSPSGLEKWLRSQSVDLSSHDVEADQQRVVDQPETLFQVTPSASFQSFAPPGRVRKVTETNNDKGTLESRRSNAFSDTGSTQARYRRERGDEETGGTVGGLETRAQGRGSTSGWSAGVMSAGAVPAAGGSRRRGRDNQQRAGSGFRMLVESSRLLDGIDQGDAGEDLVTKAGVEFGREAESRRFDSIQEWRVKNTLAGDASANGTSVERAGVERAPVKWSGKDEKAQLNDRACNIDALLAGSGLKSRSRTGSVHGQGNARTASAAVARSTTESVGRRSVSREPHLQLGAKFSSANYDGLGLAVTGFHTQEDTPIRRMVKYLSKENLKNQMVPMVLAFTFLIKWMVSSGDWSGRDKPPMFGDFEAQRHWIELTLNLPTSKWYFYDLEYWGLDYPPLTAWVSLLCGYFSRMVPSIKGGFDLDSSRGDEDGSLVLFMRSSVIALDFLIYVPAIIFFLSRKLEGRGKRTQTISIFTILLQPALILVDNGHFQYNSVMLGFAALSFGFLYTTLPSPGVKEDDSSTSLKAGVLTKGKVEQVFEGGVGKAKRKITDLSRRLSYDYIWSALFFCLSLSFKQMALYYAPAIFAVMLGRCWGLSKVDVGRGLNLFLGLGITVTVTLGTVFSPWLTSTFQAGQVIHRIFPLARGLFEDKVSNIWCFISVLPLPSKYKLRNLLSVKALARLSLLTTLISILPGCIMLFNAAAETARMEMMVDDERIVYDAVARSTKASSVAGEDPPSERGGRQMRSTTKSVNDGAAAATVPPSPHPSTNPMKSSPSDLQSVLSGKSGRIVEAGEEGGAAGFLPSGKEPSSRTLAMRTSKRPLAANYGGRREKAVASTLPSPAANMLLYGLLSTSMAFFLFGFQTHEKSILLPLLPLTLLMTAKGDTWGGGSNESDWQWAALGNNVAAFSMFPLLQRDGQALEYMSLNLLWNHLVGIDLFPASNALASFLPKRRGSSGRSRPNSQNSTNLSKLQTLVHLAILLLHSTQTLLELLPPLRTLVEGGRFGILKRYPDLFPVLNVLLTTPLFLLIWLWSLKRQVEVGFASGLKGSGLLGGGGGGGGDK</sequence>
<proteinExistence type="predicted"/>
<name>A0ACD0P591_9BASI</name>
<dbReference type="EMBL" id="KZ819739">
    <property type="protein sequence ID" value="PWN53146.1"/>
    <property type="molecule type" value="Genomic_DNA"/>
</dbReference>
<evidence type="ECO:0000313" key="1">
    <source>
        <dbReference type="EMBL" id="PWN53146.1"/>
    </source>
</evidence>
<dbReference type="Proteomes" id="UP000245626">
    <property type="component" value="Unassembled WGS sequence"/>
</dbReference>